<reference evidence="2" key="1">
    <citation type="submission" date="2021-01" db="UniProtKB">
        <authorList>
            <consortium name="EnsemblMetazoa"/>
        </authorList>
    </citation>
    <scope>IDENTIFICATION</scope>
</reference>
<keyword evidence="3" id="KW-1185">Reference proteome</keyword>
<dbReference type="EnsemblMetazoa" id="CLYHEMT026241.1">
    <property type="protein sequence ID" value="CLYHEMP026241.1"/>
    <property type="gene ID" value="CLYHEMG026241"/>
</dbReference>
<feature type="region of interest" description="Disordered" evidence="1">
    <location>
        <begin position="1"/>
        <end position="23"/>
    </location>
</feature>
<evidence type="ECO:0000313" key="2">
    <source>
        <dbReference type="EnsemblMetazoa" id="CLYHEMP026241.1"/>
    </source>
</evidence>
<accession>A0A7M5XNA9</accession>
<name>A0A7M5XNA9_9CNID</name>
<dbReference type="Proteomes" id="UP000594262">
    <property type="component" value="Unplaced"/>
</dbReference>
<protein>
    <submittedName>
        <fullName evidence="2">Uncharacterized protein</fullName>
    </submittedName>
</protein>
<sequence>ILSEYQLPGQQRPRGWFQPPEEVEPALRTSEVLESFATHPPLMLPSTNFKMTLDTSPPDEHFSVYFEDVRNKFSTVIPNEKVTTSMEPLKDDPSKTTVTVKSTKVRTQSKIDMDDVTKAFEQKDASRETTTTQVGSIKSIQVQSKKTAVRITTHSTKVNGHTTSTTSTSHENEVNTLLNEAQQMVAIGDETYEIPSAFTGNSDDVFVASLTRRDGSGLGLGLIDGMVSGLK</sequence>
<proteinExistence type="predicted"/>
<evidence type="ECO:0000256" key="1">
    <source>
        <dbReference type="SAM" id="MobiDB-lite"/>
    </source>
</evidence>
<dbReference type="OrthoDB" id="3908708at2759"/>
<evidence type="ECO:0000313" key="3">
    <source>
        <dbReference type="Proteomes" id="UP000594262"/>
    </source>
</evidence>
<dbReference type="AlphaFoldDB" id="A0A7M5XNA9"/>
<organism evidence="2 3">
    <name type="scientific">Clytia hemisphaerica</name>
    <dbReference type="NCBI Taxonomy" id="252671"/>
    <lineage>
        <taxon>Eukaryota</taxon>
        <taxon>Metazoa</taxon>
        <taxon>Cnidaria</taxon>
        <taxon>Hydrozoa</taxon>
        <taxon>Hydroidolina</taxon>
        <taxon>Leptothecata</taxon>
        <taxon>Obeliida</taxon>
        <taxon>Clytiidae</taxon>
        <taxon>Clytia</taxon>
    </lineage>
</organism>